<dbReference type="InterPro" id="IPR004995">
    <property type="entry name" value="Spore_Ger"/>
</dbReference>
<keyword evidence="4" id="KW-0675">Receptor</keyword>
<dbReference type="InterPro" id="IPR050768">
    <property type="entry name" value="UPF0353/GerABKA_families"/>
</dbReference>
<evidence type="ECO:0000256" key="3">
    <source>
        <dbReference type="SAM" id="Phobius"/>
    </source>
</evidence>
<keyword evidence="2 3" id="KW-0472">Membrane</keyword>
<feature type="transmembrane region" description="Helical" evidence="3">
    <location>
        <begin position="467"/>
        <end position="491"/>
    </location>
</feature>
<dbReference type="PANTHER" id="PTHR22550:SF5">
    <property type="entry name" value="LEUCINE ZIPPER PROTEIN 4"/>
    <property type="match status" value="1"/>
</dbReference>
<feature type="transmembrane region" description="Helical" evidence="3">
    <location>
        <begin position="441"/>
        <end position="461"/>
    </location>
</feature>
<organism evidence="4 5">
    <name type="scientific">Paenibacillus alvei</name>
    <name type="common">Bacillus alvei</name>
    <dbReference type="NCBI Taxonomy" id="44250"/>
    <lineage>
        <taxon>Bacteria</taxon>
        <taxon>Bacillati</taxon>
        <taxon>Bacillota</taxon>
        <taxon>Bacilli</taxon>
        <taxon>Bacillales</taxon>
        <taxon>Paenibacillaceae</taxon>
        <taxon>Paenibacillus</taxon>
    </lineage>
</organism>
<evidence type="ECO:0000256" key="1">
    <source>
        <dbReference type="ARBA" id="ARBA00005278"/>
    </source>
</evidence>
<dbReference type="RefSeq" id="WP_138189026.1">
    <property type="nucleotide sequence ID" value="NZ_LS992241.1"/>
</dbReference>
<feature type="transmembrane region" description="Helical" evidence="3">
    <location>
        <begin position="12"/>
        <end position="28"/>
    </location>
</feature>
<sequence length="545" mass="61068">MWQAIAPYIPSWQAFVQAAIAGIVPYVLSKFMSITMKDENDQGNRKAETAYEGFVGHFEEDLNKIKEDIGQMEDVNIRLFQLGYTTQRAALVFVGGISDRDFIDKHLLKSLMGELRPPSEGGAIASPDYRYTKEYLIEHILPVGSMKENMIVNDCTYDVLKGDTALFIDGHIGAIMFNTRKVKVRGVDEPPSEVLVRGPRLGFNECLVDNMTLLRQQGENKKLTFIHRRVGTRLQREMVVAYIEDIADKQLVTDVIDRISKIDIDELPDTSYIEQLIEDNYLSPFPQLQSTERLDRTLCALMEGRVAIFLEGSPYAALAPATFTMLLQSPEDYYERWMAGTLVRCLRYFAAFVSTFGPSLYISLISFHQGLIPTKLVLSIAGTRVGVPFPSIIEVLIMEVSLEILREAGLRLPKPIGQTVGIVGGLVIGDAAVRAGIVSPFMVIVVAVTAISSFAIPQYSAGISLRILRFIAIFFASILGLYGVVLFFLLLCSHLVKLKSFGVPYMSPAVPYRLSDWKDFILRAPLRLMKKRPKMLDTQNPTREE</sequence>
<dbReference type="AlphaFoldDB" id="A0A383RLF9"/>
<comment type="similarity">
    <text evidence="1">Belongs to the GerABKA family.</text>
</comment>
<name>A0A383RLF9_PAEAL</name>
<evidence type="ECO:0000313" key="4">
    <source>
        <dbReference type="EMBL" id="SYX87422.1"/>
    </source>
</evidence>
<dbReference type="GO" id="GO:0016020">
    <property type="term" value="C:membrane"/>
    <property type="evidence" value="ECO:0007669"/>
    <property type="project" value="InterPro"/>
</dbReference>
<evidence type="ECO:0000313" key="5">
    <source>
        <dbReference type="Proteomes" id="UP000304148"/>
    </source>
</evidence>
<dbReference type="Proteomes" id="UP000304148">
    <property type="component" value="Chromosome"/>
</dbReference>
<dbReference type="PANTHER" id="PTHR22550">
    <property type="entry name" value="SPORE GERMINATION PROTEIN"/>
    <property type="match status" value="1"/>
</dbReference>
<protein>
    <submittedName>
        <fullName evidence="4">Spore germination receptor subunit</fullName>
    </submittedName>
</protein>
<dbReference type="EMBL" id="LS992241">
    <property type="protein sequence ID" value="SYX87422.1"/>
    <property type="molecule type" value="Genomic_DNA"/>
</dbReference>
<dbReference type="GO" id="GO:0009847">
    <property type="term" value="P:spore germination"/>
    <property type="evidence" value="ECO:0007669"/>
    <property type="project" value="InterPro"/>
</dbReference>
<accession>A0A383RLF9</accession>
<keyword evidence="3" id="KW-0812">Transmembrane</keyword>
<dbReference type="Pfam" id="PF03323">
    <property type="entry name" value="GerA"/>
    <property type="match status" value="1"/>
</dbReference>
<dbReference type="PIRSF" id="PIRSF005690">
    <property type="entry name" value="GerBA"/>
    <property type="match status" value="1"/>
</dbReference>
<evidence type="ECO:0000256" key="2">
    <source>
        <dbReference type="ARBA" id="ARBA00023136"/>
    </source>
</evidence>
<keyword evidence="3" id="KW-1133">Transmembrane helix</keyword>
<feature type="transmembrane region" description="Helical" evidence="3">
    <location>
        <begin position="346"/>
        <end position="367"/>
    </location>
</feature>
<reference evidence="5" key="1">
    <citation type="submission" date="2018-08" db="EMBL/GenBank/DDBJ databases">
        <authorList>
            <person name="Chevrot R."/>
        </authorList>
    </citation>
    <scope>NUCLEOTIDE SEQUENCE [LARGE SCALE GENOMIC DNA]</scope>
</reference>
<gene>
    <name evidence="4" type="primary">yndD</name>
    <name evidence="4" type="ORF">PBLR_15852</name>
</gene>
<proteinExistence type="inferred from homology"/>